<protein>
    <submittedName>
        <fullName evidence="4">Flagellar accessory protein FlaH</fullName>
    </submittedName>
</protein>
<dbReference type="AlphaFoldDB" id="A0A7C4H5X6"/>
<dbReference type="EMBL" id="DTCA01000059">
    <property type="protein sequence ID" value="HGM07133.1"/>
    <property type="molecule type" value="Genomic_DNA"/>
</dbReference>
<dbReference type="PRINTS" id="PR01874">
    <property type="entry name" value="DNAREPAIRADA"/>
</dbReference>
<organism evidence="4">
    <name type="scientific">Ignisphaera aggregans</name>
    <dbReference type="NCBI Taxonomy" id="334771"/>
    <lineage>
        <taxon>Archaea</taxon>
        <taxon>Thermoproteota</taxon>
        <taxon>Thermoprotei</taxon>
        <taxon>Desulfurococcales</taxon>
        <taxon>Desulfurococcaceae</taxon>
        <taxon>Ignisphaera</taxon>
    </lineage>
</organism>
<evidence type="ECO:0000256" key="1">
    <source>
        <dbReference type="ARBA" id="ARBA00022741"/>
    </source>
</evidence>
<keyword evidence="4" id="KW-0969">Cilium</keyword>
<dbReference type="PANTHER" id="PTHR43637">
    <property type="entry name" value="UPF0273 PROTEIN TM_0370"/>
    <property type="match status" value="1"/>
</dbReference>
<reference evidence="4" key="1">
    <citation type="journal article" date="2020" name="mSystems">
        <title>Genome- and Community-Level Interaction Insights into Carbon Utilization and Element Cycling Functions of Hydrothermarchaeota in Hydrothermal Sediment.</title>
        <authorList>
            <person name="Zhou Z."/>
            <person name="Liu Y."/>
            <person name="Xu W."/>
            <person name="Pan J."/>
            <person name="Luo Z.H."/>
            <person name="Li M."/>
        </authorList>
    </citation>
    <scope>NUCLEOTIDE SEQUENCE [LARGE SCALE GENOMIC DNA]</scope>
    <source>
        <strain evidence="4">SpSt-658</strain>
    </source>
</reference>
<evidence type="ECO:0000313" key="4">
    <source>
        <dbReference type="EMBL" id="HGM07133.1"/>
    </source>
</evidence>
<keyword evidence="1" id="KW-0547">Nucleotide-binding</keyword>
<dbReference type="GO" id="GO:0005524">
    <property type="term" value="F:ATP binding"/>
    <property type="evidence" value="ECO:0007669"/>
    <property type="project" value="UniProtKB-KW"/>
</dbReference>
<name>A0A7C4H5X6_9CREN</name>
<keyword evidence="4" id="KW-0966">Cell projection</keyword>
<gene>
    <name evidence="4" type="ORF">ENU31_01800</name>
</gene>
<dbReference type="NCBIfam" id="NF004723">
    <property type="entry name" value="PRK06067.1"/>
    <property type="match status" value="1"/>
</dbReference>
<dbReference type="SUPFAM" id="SSF52540">
    <property type="entry name" value="P-loop containing nucleoside triphosphate hydrolases"/>
    <property type="match status" value="1"/>
</dbReference>
<accession>A0A7C4H5X6</accession>
<proteinExistence type="predicted"/>
<comment type="caution">
    <text evidence="4">The sequence shown here is derived from an EMBL/GenBank/DDBJ whole genome shotgun (WGS) entry which is preliminary data.</text>
</comment>
<sequence>MVRENKALAISTSNEELDNRLGGGIPIPSLILIEGDHGTGKSVLAQQITYGALKNNMNVYYLTTENTVKDFLLQTKRLSIDMTSFFFKGKLKIFPVHIEGAKWAKRVAKYLLDIVGEFMLRTVDYWDLMVIDSFSVLAVYASINDVLDFISRAKNITSRGKVIVFVVHPEALTDDIMIRLRSECDGYIRLKPYSVGGMIIKVMEIVKLRGALGPVDSMIAFDVDPAFGIKIIPISLAKA</sequence>
<evidence type="ECO:0000256" key="2">
    <source>
        <dbReference type="ARBA" id="ARBA00022840"/>
    </source>
</evidence>
<keyword evidence="4" id="KW-0282">Flagellum</keyword>
<evidence type="ECO:0000259" key="3">
    <source>
        <dbReference type="Pfam" id="PF06745"/>
    </source>
</evidence>
<feature type="domain" description="KaiC-like" evidence="3">
    <location>
        <begin position="12"/>
        <end position="233"/>
    </location>
</feature>
<dbReference type="InterPro" id="IPR014774">
    <property type="entry name" value="KaiC-like_dom"/>
</dbReference>
<dbReference type="Pfam" id="PF06745">
    <property type="entry name" value="ATPase"/>
    <property type="match status" value="1"/>
</dbReference>
<keyword evidence="2" id="KW-0067">ATP-binding</keyword>
<dbReference type="PANTHER" id="PTHR43637:SF3">
    <property type="entry name" value="FLAGELLA-RELATED PROTEIN H-RELATED"/>
    <property type="match status" value="1"/>
</dbReference>
<dbReference type="Gene3D" id="3.40.50.300">
    <property type="entry name" value="P-loop containing nucleotide triphosphate hydrolases"/>
    <property type="match status" value="1"/>
</dbReference>
<dbReference type="InterPro" id="IPR027417">
    <property type="entry name" value="P-loop_NTPase"/>
</dbReference>